<feature type="non-terminal residue" evidence="1">
    <location>
        <position position="295"/>
    </location>
</feature>
<dbReference type="AlphaFoldDB" id="X6M1G6"/>
<dbReference type="Proteomes" id="UP000023152">
    <property type="component" value="Unassembled WGS sequence"/>
</dbReference>
<evidence type="ECO:0000313" key="2">
    <source>
        <dbReference type="Proteomes" id="UP000023152"/>
    </source>
</evidence>
<name>X6M1G6_RETFI</name>
<organism evidence="1 2">
    <name type="scientific">Reticulomyxa filosa</name>
    <dbReference type="NCBI Taxonomy" id="46433"/>
    <lineage>
        <taxon>Eukaryota</taxon>
        <taxon>Sar</taxon>
        <taxon>Rhizaria</taxon>
        <taxon>Retaria</taxon>
        <taxon>Foraminifera</taxon>
        <taxon>Monothalamids</taxon>
        <taxon>Reticulomyxidae</taxon>
        <taxon>Reticulomyxa</taxon>
    </lineage>
</organism>
<protein>
    <submittedName>
        <fullName evidence="1">Uncharacterized protein</fullName>
    </submittedName>
</protein>
<accession>X6M1G6</accession>
<proteinExistence type="predicted"/>
<evidence type="ECO:0000313" key="1">
    <source>
        <dbReference type="EMBL" id="ETO07262.1"/>
    </source>
</evidence>
<comment type="caution">
    <text evidence="1">The sequence shown here is derived from an EMBL/GenBank/DDBJ whole genome shotgun (WGS) entry which is preliminary data.</text>
</comment>
<gene>
    <name evidence="1" type="ORF">RFI_30130</name>
</gene>
<reference evidence="1 2" key="1">
    <citation type="journal article" date="2013" name="Curr. Biol.">
        <title>The Genome of the Foraminiferan Reticulomyxa filosa.</title>
        <authorList>
            <person name="Glockner G."/>
            <person name="Hulsmann N."/>
            <person name="Schleicher M."/>
            <person name="Noegel A.A."/>
            <person name="Eichinger L."/>
            <person name="Gallinger C."/>
            <person name="Pawlowski J."/>
            <person name="Sierra R."/>
            <person name="Euteneuer U."/>
            <person name="Pillet L."/>
            <person name="Moustafa A."/>
            <person name="Platzer M."/>
            <person name="Groth M."/>
            <person name="Szafranski K."/>
            <person name="Schliwa M."/>
        </authorList>
    </citation>
    <scope>NUCLEOTIDE SEQUENCE [LARGE SCALE GENOMIC DNA]</scope>
</reference>
<sequence length="295" mass="35846">FFYLFFSTVKFPIVQVSPQNNEFEFGKEAQYVIKWLQEFFNGNLKFFQMIFVLHFSYKKNKRCLCVQQDIEPNTMPDLEKATMKQLMEKRFYDITKSSPAHQRSFFKYLHQQFVLLSQLTFLNNQLLEIDKKSMQWRHEITKSVIEMSKILCCRQYNRIKVNTEEKEQKIESNGQEKFYLCEKWRKPKERCFLVNQDGKSISMLISDESQKLRFHLFNLKQDFKKRDLILQEEPELQTEKEKRLRLLFHILGIPDQGTMKDYEEKKEEKYITVILKSLHDQIVDKLCNDEEWSNY</sequence>
<keyword evidence="2" id="KW-1185">Reference proteome</keyword>
<feature type="non-terminal residue" evidence="1">
    <location>
        <position position="1"/>
    </location>
</feature>
<dbReference type="EMBL" id="ASPP01026315">
    <property type="protein sequence ID" value="ETO07262.1"/>
    <property type="molecule type" value="Genomic_DNA"/>
</dbReference>